<protein>
    <submittedName>
        <fullName evidence="1">Uncharacterized protein</fullName>
    </submittedName>
</protein>
<dbReference type="RefSeq" id="XP_056550358.1">
    <property type="nucleotide sequence ID" value="XM_056704398.1"/>
</dbReference>
<evidence type="ECO:0000313" key="1">
    <source>
        <dbReference type="EMBL" id="KAJ5359072.1"/>
    </source>
</evidence>
<sequence length="81" mass="9253">MAGSRAVIDTKYAEQDEKQWKVPVKYNLNTGKLYEQARWESWAAVIPLPPHIIDSLHSAVYIQDTLDSANQDAKARQAWLI</sequence>
<dbReference type="Proteomes" id="UP001147782">
    <property type="component" value="Unassembled WGS sequence"/>
</dbReference>
<dbReference type="GeneID" id="81443577"/>
<accession>A0A9W9RFL2</accession>
<reference evidence="1" key="2">
    <citation type="journal article" date="2023" name="IMA Fungus">
        <title>Comparative genomic study of the Penicillium genus elucidates a diverse pangenome and 15 lateral gene transfer events.</title>
        <authorList>
            <person name="Petersen C."/>
            <person name="Sorensen T."/>
            <person name="Nielsen M.R."/>
            <person name="Sondergaard T.E."/>
            <person name="Sorensen J.L."/>
            <person name="Fitzpatrick D.A."/>
            <person name="Frisvad J.C."/>
            <person name="Nielsen K.L."/>
        </authorList>
    </citation>
    <scope>NUCLEOTIDE SEQUENCE</scope>
    <source>
        <strain evidence="1">IBT 29864</strain>
    </source>
</reference>
<dbReference type="EMBL" id="JAPZBS010000009">
    <property type="protein sequence ID" value="KAJ5359072.1"/>
    <property type="molecule type" value="Genomic_DNA"/>
</dbReference>
<proteinExistence type="predicted"/>
<reference evidence="1" key="1">
    <citation type="submission" date="2022-11" db="EMBL/GenBank/DDBJ databases">
        <authorList>
            <person name="Petersen C."/>
        </authorList>
    </citation>
    <scope>NUCLEOTIDE SEQUENCE</scope>
    <source>
        <strain evidence="1">IBT 29864</strain>
    </source>
</reference>
<comment type="caution">
    <text evidence="1">The sequence shown here is derived from an EMBL/GenBank/DDBJ whole genome shotgun (WGS) entry which is preliminary data.</text>
</comment>
<name>A0A9W9RFL2_9EURO</name>
<gene>
    <name evidence="1" type="ORF">N7496_011485</name>
</gene>
<evidence type="ECO:0000313" key="2">
    <source>
        <dbReference type="Proteomes" id="UP001147782"/>
    </source>
</evidence>
<dbReference type="AlphaFoldDB" id="A0A9W9RFL2"/>
<organism evidence="1 2">
    <name type="scientific">Penicillium cataractarum</name>
    <dbReference type="NCBI Taxonomy" id="2100454"/>
    <lineage>
        <taxon>Eukaryota</taxon>
        <taxon>Fungi</taxon>
        <taxon>Dikarya</taxon>
        <taxon>Ascomycota</taxon>
        <taxon>Pezizomycotina</taxon>
        <taxon>Eurotiomycetes</taxon>
        <taxon>Eurotiomycetidae</taxon>
        <taxon>Eurotiales</taxon>
        <taxon>Aspergillaceae</taxon>
        <taxon>Penicillium</taxon>
    </lineage>
</organism>
<keyword evidence="2" id="KW-1185">Reference proteome</keyword>